<organism evidence="1 2">
    <name type="scientific">Dibothriocephalus latus</name>
    <name type="common">Fish tapeworm</name>
    <name type="synonym">Diphyllobothrium latum</name>
    <dbReference type="NCBI Taxonomy" id="60516"/>
    <lineage>
        <taxon>Eukaryota</taxon>
        <taxon>Metazoa</taxon>
        <taxon>Spiralia</taxon>
        <taxon>Lophotrochozoa</taxon>
        <taxon>Platyhelminthes</taxon>
        <taxon>Cestoda</taxon>
        <taxon>Eucestoda</taxon>
        <taxon>Diphyllobothriidea</taxon>
        <taxon>Diphyllobothriidae</taxon>
        <taxon>Dibothriocephalus</taxon>
    </lineage>
</organism>
<evidence type="ECO:0000313" key="2">
    <source>
        <dbReference type="Proteomes" id="UP000281553"/>
    </source>
</evidence>
<dbReference type="AlphaFoldDB" id="A0A3P7QWV2"/>
<evidence type="ECO:0000313" key="1">
    <source>
        <dbReference type="EMBL" id="VDN35286.1"/>
    </source>
</evidence>
<keyword evidence="2" id="KW-1185">Reference proteome</keyword>
<accession>A0A3P7QWV2</accession>
<dbReference type="EMBL" id="UYRU01086769">
    <property type="protein sequence ID" value="VDN35286.1"/>
    <property type="molecule type" value="Genomic_DNA"/>
</dbReference>
<gene>
    <name evidence="1" type="ORF">DILT_LOCUS16734</name>
</gene>
<proteinExistence type="predicted"/>
<protein>
    <submittedName>
        <fullName evidence="1">Uncharacterized protein</fullName>
    </submittedName>
</protein>
<reference evidence="1 2" key="1">
    <citation type="submission" date="2018-11" db="EMBL/GenBank/DDBJ databases">
        <authorList>
            <consortium name="Pathogen Informatics"/>
        </authorList>
    </citation>
    <scope>NUCLEOTIDE SEQUENCE [LARGE SCALE GENOMIC DNA]</scope>
</reference>
<dbReference type="OrthoDB" id="1735at2759"/>
<name>A0A3P7QWV2_DIBLA</name>
<sequence length="67" mass="7776">MHFPVWIDLKGQDTVPETVHHVMCLVNPYQDLSWKDLMQAKDHIHTDGVHLKDKLNVNYETPGKVVL</sequence>
<dbReference type="Proteomes" id="UP000281553">
    <property type="component" value="Unassembled WGS sequence"/>
</dbReference>